<dbReference type="AlphaFoldDB" id="A0A7W7DNB4"/>
<evidence type="ECO:0000313" key="2">
    <source>
        <dbReference type="EMBL" id="MBB4713797.1"/>
    </source>
</evidence>
<keyword evidence="1" id="KW-1133">Transmembrane helix</keyword>
<dbReference type="RefSeq" id="WP_184909645.1">
    <property type="nucleotide sequence ID" value="NZ_JACHMS010000001.1"/>
</dbReference>
<evidence type="ECO:0008006" key="4">
    <source>
        <dbReference type="Google" id="ProtNLM"/>
    </source>
</evidence>
<evidence type="ECO:0000313" key="3">
    <source>
        <dbReference type="Proteomes" id="UP000565089"/>
    </source>
</evidence>
<reference evidence="2 3" key="1">
    <citation type="submission" date="2020-08" db="EMBL/GenBank/DDBJ databases">
        <title>Sequencing the genomes of 1000 actinobacteria strains.</title>
        <authorList>
            <person name="Klenk H.-P."/>
        </authorList>
    </citation>
    <scope>NUCLEOTIDE SEQUENCE [LARGE SCALE GENOMIC DNA]</scope>
    <source>
        <strain evidence="2 3">DSM 40483</strain>
    </source>
</reference>
<comment type="caution">
    <text evidence="2">The sequence shown here is derived from an EMBL/GenBank/DDBJ whole genome shotgun (WGS) entry which is preliminary data.</text>
</comment>
<name>A0A7W7DNB4_9ACTN</name>
<feature type="transmembrane region" description="Helical" evidence="1">
    <location>
        <begin position="12"/>
        <end position="34"/>
    </location>
</feature>
<sequence length="45" mass="4352">MFGGSLASTGAGGIGLLLAAAALAAVGFAALRLAPRPKLRSRDNA</sequence>
<accession>A0A7W7DNB4</accession>
<keyword evidence="1" id="KW-0812">Transmembrane</keyword>
<keyword evidence="3" id="KW-1185">Reference proteome</keyword>
<dbReference type="EMBL" id="JACHMS010000001">
    <property type="protein sequence ID" value="MBB4713797.1"/>
    <property type="molecule type" value="Genomic_DNA"/>
</dbReference>
<keyword evidence="1" id="KW-0472">Membrane</keyword>
<evidence type="ECO:0000256" key="1">
    <source>
        <dbReference type="SAM" id="Phobius"/>
    </source>
</evidence>
<organism evidence="2 3">
    <name type="scientific">Streptomyces luteogriseus</name>
    <dbReference type="NCBI Taxonomy" id="68233"/>
    <lineage>
        <taxon>Bacteria</taxon>
        <taxon>Bacillati</taxon>
        <taxon>Actinomycetota</taxon>
        <taxon>Actinomycetes</taxon>
        <taxon>Kitasatosporales</taxon>
        <taxon>Streptomycetaceae</taxon>
        <taxon>Streptomyces</taxon>
    </lineage>
</organism>
<dbReference type="GeneID" id="95795653"/>
<protein>
    <recommendedName>
        <fullName evidence="4">LPXTG cell wall anchor domain-containing protein</fullName>
    </recommendedName>
</protein>
<gene>
    <name evidence="2" type="ORF">BJ965_003679</name>
</gene>
<proteinExistence type="predicted"/>
<dbReference type="Proteomes" id="UP000565089">
    <property type="component" value="Unassembled WGS sequence"/>
</dbReference>